<feature type="transmembrane region" description="Helical" evidence="1">
    <location>
        <begin position="47"/>
        <end position="65"/>
    </location>
</feature>
<accession>A0A1X7EFN6</accession>
<reference evidence="3" key="1">
    <citation type="submission" date="2017-04" db="EMBL/GenBank/DDBJ databases">
        <authorList>
            <person name="Varghese N."/>
            <person name="Submissions S."/>
        </authorList>
    </citation>
    <scope>NUCLEOTIDE SEQUENCE [LARGE SCALE GENOMIC DNA]</scope>
    <source>
        <strain evidence="3">K3S</strain>
    </source>
</reference>
<dbReference type="Pfam" id="PF09527">
    <property type="entry name" value="ATPase_gene1"/>
    <property type="match status" value="1"/>
</dbReference>
<keyword evidence="1" id="KW-1133">Transmembrane helix</keyword>
<evidence type="ECO:0000313" key="3">
    <source>
        <dbReference type="Proteomes" id="UP000192906"/>
    </source>
</evidence>
<keyword evidence="1" id="KW-0472">Membrane</keyword>
<name>A0A1X7EFN6_9BACT</name>
<dbReference type="InterPro" id="IPR032820">
    <property type="entry name" value="ATPase_put"/>
</dbReference>
<dbReference type="AlphaFoldDB" id="A0A1X7EFN6"/>
<dbReference type="Proteomes" id="UP000192906">
    <property type="component" value="Unassembled WGS sequence"/>
</dbReference>
<keyword evidence="3" id="KW-1185">Reference proteome</keyword>
<proteinExistence type="predicted"/>
<dbReference type="RefSeq" id="WP_085103397.1">
    <property type="nucleotide sequence ID" value="NZ_FWZU01000005.1"/>
</dbReference>
<protein>
    <submittedName>
        <fullName evidence="2">ATP synthase protein I</fullName>
    </submittedName>
</protein>
<dbReference type="OrthoDB" id="15401at2"/>
<sequence length="90" mass="10123">MFAFKGNKEALDLLGNAATIGIHLVCSTFVGMAMGWYLDKWLGTKPWFLLIFLLFGIVAGFKNVYDEVQRILKKDQGIGPKNDDENKPKD</sequence>
<keyword evidence="1" id="KW-0812">Transmembrane</keyword>
<organism evidence="2 3">
    <name type="scientific">Desulfovibrio gilichinskyi</name>
    <dbReference type="NCBI Taxonomy" id="1519643"/>
    <lineage>
        <taxon>Bacteria</taxon>
        <taxon>Pseudomonadati</taxon>
        <taxon>Thermodesulfobacteriota</taxon>
        <taxon>Desulfovibrionia</taxon>
        <taxon>Desulfovibrionales</taxon>
        <taxon>Desulfovibrionaceae</taxon>
        <taxon>Desulfovibrio</taxon>
    </lineage>
</organism>
<gene>
    <name evidence="2" type="ORF">SAMN06295933_2856</name>
</gene>
<evidence type="ECO:0000256" key="1">
    <source>
        <dbReference type="SAM" id="Phobius"/>
    </source>
</evidence>
<dbReference type="STRING" id="1519643.SAMN06295933_2856"/>
<evidence type="ECO:0000313" key="2">
    <source>
        <dbReference type="EMBL" id="SMF32669.1"/>
    </source>
</evidence>
<feature type="transmembrane region" description="Helical" evidence="1">
    <location>
        <begin position="12"/>
        <end position="35"/>
    </location>
</feature>
<dbReference type="EMBL" id="FWZU01000005">
    <property type="protein sequence ID" value="SMF32669.1"/>
    <property type="molecule type" value="Genomic_DNA"/>
</dbReference>